<feature type="compositionally biased region" description="Polar residues" evidence="1">
    <location>
        <begin position="538"/>
        <end position="555"/>
    </location>
</feature>
<organism evidence="2 3">
    <name type="scientific">Batrachochytrium salamandrivorans</name>
    <dbReference type="NCBI Taxonomy" id="1357716"/>
    <lineage>
        <taxon>Eukaryota</taxon>
        <taxon>Fungi</taxon>
        <taxon>Fungi incertae sedis</taxon>
        <taxon>Chytridiomycota</taxon>
        <taxon>Chytridiomycota incertae sedis</taxon>
        <taxon>Chytridiomycetes</taxon>
        <taxon>Rhizophydiales</taxon>
        <taxon>Rhizophydiales incertae sedis</taxon>
        <taxon>Batrachochytrium</taxon>
    </lineage>
</organism>
<protein>
    <submittedName>
        <fullName evidence="2">Uncharacterized protein</fullName>
    </submittedName>
</protein>
<accession>A0ABQ8F435</accession>
<evidence type="ECO:0000313" key="2">
    <source>
        <dbReference type="EMBL" id="KAH6591862.1"/>
    </source>
</evidence>
<dbReference type="InterPro" id="IPR019516">
    <property type="entry name" value="Glomulin/ALF4"/>
</dbReference>
<sequence>MLAMQICTEMAAVLASIETVEVKEDIIASADIGNHKAIESSHAPTLLNLLTAGASMDIASIHQVLSMLSLLLDAVSAGRSPFYADNAWEIAIALQGYIRHWDTLPISDQTIESLQEVKPESKINSSSEIDSTLETVQLLLAQLASIGHPRDMFLFSCEYLHTLARDMSQELDPEERLSRFVQYYRFMLQVLERNQTPRKTSMVTDAIALFRYGLPLFSFLRSQNSLHETHLMRSFTSDFVLYFKLLVDYADTQSIKELLVASALELAETLFSYLDESLPSSILVDASQFLKTCRDLGIQITSNLEYHWKALSVLDFILVGFAEDSVTLSIYDGNASPNDTMTAHQRLIKAMIAAISNAPSQKTAQSLFVAFKRLFVIYTDEVKSRILLMLIMDSGAPAMIVAGITILKDCIHKAYNLIGNGKKTRPLFASRQITDTFFEALLDGKSILYRNNVIYPNTTIFENTELFFERHGIIMHALNLYLYLLLREKANTDRVGVWDSMHLCSVERKLLCPARLAMNRTIKELEADMNKQIEEGRSSSGHAETHAISQGSTGCDHSRITVDPNITNGLINMQILESVLDHIQECIREHTQETS</sequence>
<reference evidence="2 3" key="1">
    <citation type="submission" date="2021-02" db="EMBL/GenBank/DDBJ databases">
        <title>Variation within the Batrachochytrium salamandrivorans European outbreak.</title>
        <authorList>
            <person name="Kelly M."/>
            <person name="Pasmans F."/>
            <person name="Shea T.P."/>
            <person name="Munoz J.F."/>
            <person name="Carranza S."/>
            <person name="Cuomo C.A."/>
            <person name="Martel A."/>
        </authorList>
    </citation>
    <scope>NUCLEOTIDE SEQUENCE [LARGE SCALE GENOMIC DNA]</scope>
    <source>
        <strain evidence="2 3">AMFP18/2</strain>
    </source>
</reference>
<comment type="caution">
    <text evidence="2">The sequence shown here is derived from an EMBL/GenBank/DDBJ whole genome shotgun (WGS) entry which is preliminary data.</text>
</comment>
<proteinExistence type="predicted"/>
<name>A0ABQ8F435_9FUNG</name>
<dbReference type="PANTHER" id="PTHR15430">
    <property type="entry name" value="GLOMULIN"/>
    <property type="match status" value="1"/>
</dbReference>
<dbReference type="PANTHER" id="PTHR15430:SF1">
    <property type="entry name" value="GLOMULIN"/>
    <property type="match status" value="1"/>
</dbReference>
<gene>
    <name evidence="2" type="ORF">BASA50_008461</name>
</gene>
<keyword evidence="3" id="KW-1185">Reference proteome</keyword>
<evidence type="ECO:0000256" key="1">
    <source>
        <dbReference type="SAM" id="MobiDB-lite"/>
    </source>
</evidence>
<evidence type="ECO:0000313" key="3">
    <source>
        <dbReference type="Proteomes" id="UP001648503"/>
    </source>
</evidence>
<dbReference type="EMBL" id="JAFCIX010000395">
    <property type="protein sequence ID" value="KAH6591862.1"/>
    <property type="molecule type" value="Genomic_DNA"/>
</dbReference>
<feature type="region of interest" description="Disordered" evidence="1">
    <location>
        <begin position="535"/>
        <end position="556"/>
    </location>
</feature>
<dbReference type="Proteomes" id="UP001648503">
    <property type="component" value="Unassembled WGS sequence"/>
</dbReference>